<feature type="region of interest" description="Disordered" evidence="1">
    <location>
        <begin position="231"/>
        <end position="263"/>
    </location>
</feature>
<feature type="compositionally biased region" description="Basic and acidic residues" evidence="1">
    <location>
        <begin position="623"/>
        <end position="636"/>
    </location>
</feature>
<dbReference type="Proteomes" id="UP000515908">
    <property type="component" value="Chromosome 03"/>
</dbReference>
<feature type="compositionally biased region" description="Low complexity" evidence="1">
    <location>
        <begin position="305"/>
        <end position="329"/>
    </location>
</feature>
<gene>
    <name evidence="2" type="ORF">ADEAN_000204600</name>
</gene>
<feature type="compositionally biased region" description="Basic and acidic residues" evidence="1">
    <location>
        <begin position="237"/>
        <end position="249"/>
    </location>
</feature>
<evidence type="ECO:0000313" key="2">
    <source>
        <dbReference type="EMBL" id="CAD2214595.1"/>
    </source>
</evidence>
<feature type="region of interest" description="Disordered" evidence="1">
    <location>
        <begin position="283"/>
        <end position="329"/>
    </location>
</feature>
<dbReference type="VEuPathDB" id="TriTrypDB:ADEAN_000204600"/>
<accession>A0A7G2C528</accession>
<feature type="compositionally biased region" description="Low complexity" evidence="1">
    <location>
        <begin position="79"/>
        <end position="88"/>
    </location>
</feature>
<feature type="region of interest" description="Disordered" evidence="1">
    <location>
        <begin position="882"/>
        <end position="910"/>
    </location>
</feature>
<organism evidence="2 3">
    <name type="scientific">Angomonas deanei</name>
    <dbReference type="NCBI Taxonomy" id="59799"/>
    <lineage>
        <taxon>Eukaryota</taxon>
        <taxon>Discoba</taxon>
        <taxon>Euglenozoa</taxon>
        <taxon>Kinetoplastea</taxon>
        <taxon>Metakinetoplastina</taxon>
        <taxon>Trypanosomatida</taxon>
        <taxon>Trypanosomatidae</taxon>
        <taxon>Strigomonadinae</taxon>
        <taxon>Angomonas</taxon>
    </lineage>
</organism>
<name>A0A7G2C528_9TRYP</name>
<sequence>MLPPGKGIRPEEGDSGENSFMDEEEPKKVVRKSYAAAAAAAFLSRKKKMEEEEEEKRKQKLEQKHSSKEVDDATPKRQSTSGIESSSSEVILLQNPKMELFAGANKNNADSYAEAPATEEGAPPKDERRSSSAICITLPSFVSPEATKSNNNNNSTSDVPAAQANEPLDKTSKSLSGSNALNANNKTWIESVRHSLTQHPMYNINLEALYQRNLSQYHYFYEGKTAPASKLNSISQNEKRGASGDRLDETSTSSTVKRNNKNRKDLNLSEEILYRLEQEQKELLEEEEASATDKENKEENDESFFDSSSTPFTTNNNSSTTNHNSSTGNMDRFINVAELDHTFGIIKKQYRNSAGLLPLYSCYLDHRGRIKRLSRLSHSQEEDDPTARAFRSRKSKSKKRKSLFDALPTPTVTDENKEEEVDVTQPHYQQSPHRHSGESNFNSTLYVLKTLQFSPLHIDEWSWTTTHALQTHMNRIQQQEEVGEEEEEFLAMTQHANKLKGNVTNVAAKYRFCGSDSSDNDDDDSMASDNENHPHHAHHRHASLNEATSSHLSDVESGMRDGEDSLWSHDNPNGSGTKHGISPTTRSTSPPPPSFLSSRGMRSPNNNMANTLFISSGTPGSGDRTHPESRAQEKPMLKPFQNIATLLTSPRGNKTTPRPEDNETSGQWYANSHKRNSFLNFTHGLSKESNSTLSVSHPPKGEGKGGAPPLPPRFALPLAPQSNKLDASLLSPEMSAVPELHSLTVESPAPRRTSLLNCSSAVYVKRGSSEGETLMGGRRQRKNSSNRSSGGRNPSVLHASPPPSQPPQKEALNNSIYSFRETSRSNNPNSSFNNNNMRDVLAVFQHEEEKHRLRSINSLQFSGSNLFPDASGANVNDLARHGNYIPPPALSQTNTNQNNATNNNNNNELNSFASISSSLVPNGGRGKNFVERENLEDVLRRANQTNSSFNLNDTSAMLNRSDGSRSPIREEERKRSLSHPIPRCQLSAPLRYLYQWRKKQRLPSWR</sequence>
<feature type="region of interest" description="Disordered" evidence="1">
    <location>
        <begin position="1"/>
        <end position="32"/>
    </location>
</feature>
<feature type="compositionally biased region" description="Basic and acidic residues" evidence="1">
    <location>
        <begin position="553"/>
        <end position="567"/>
    </location>
</feature>
<dbReference type="EMBL" id="LR877147">
    <property type="protein sequence ID" value="CAD2214595.1"/>
    <property type="molecule type" value="Genomic_DNA"/>
</dbReference>
<keyword evidence="3" id="KW-1185">Reference proteome</keyword>
<feature type="compositionally biased region" description="Polar residues" evidence="1">
    <location>
        <begin position="603"/>
        <end position="618"/>
    </location>
</feature>
<evidence type="ECO:0000256" key="1">
    <source>
        <dbReference type="SAM" id="MobiDB-lite"/>
    </source>
</evidence>
<feature type="region of interest" description="Disordered" evidence="1">
    <location>
        <begin position="375"/>
        <end position="439"/>
    </location>
</feature>
<feature type="compositionally biased region" description="Polar residues" evidence="1">
    <location>
        <begin position="642"/>
        <end position="656"/>
    </location>
</feature>
<dbReference type="AlphaFoldDB" id="A0A7G2C528"/>
<protein>
    <submittedName>
        <fullName evidence="2">Uncharacterized protein</fullName>
    </submittedName>
</protein>
<feature type="region of interest" description="Disordered" evidence="1">
    <location>
        <begin position="688"/>
        <end position="718"/>
    </location>
</feature>
<feature type="compositionally biased region" description="Low complexity" evidence="1">
    <location>
        <begin position="785"/>
        <end position="795"/>
    </location>
</feature>
<proteinExistence type="predicted"/>
<feature type="compositionally biased region" description="Basic residues" evidence="1">
    <location>
        <begin position="390"/>
        <end position="401"/>
    </location>
</feature>
<feature type="region of interest" description="Disordered" evidence="1">
    <location>
        <begin position="946"/>
        <end position="982"/>
    </location>
</feature>
<feature type="compositionally biased region" description="Basic and acidic residues" evidence="1">
    <location>
        <begin position="55"/>
        <end position="75"/>
    </location>
</feature>
<feature type="region of interest" description="Disordered" evidence="1">
    <location>
        <begin position="769"/>
        <end position="810"/>
    </location>
</feature>
<feature type="compositionally biased region" description="Polar residues" evidence="1">
    <location>
        <begin position="946"/>
        <end position="958"/>
    </location>
</feature>
<reference evidence="2 3" key="1">
    <citation type="submission" date="2020-08" db="EMBL/GenBank/DDBJ databases">
        <authorList>
            <person name="Newling K."/>
            <person name="Davey J."/>
            <person name="Forrester S."/>
        </authorList>
    </citation>
    <scope>NUCLEOTIDE SEQUENCE [LARGE SCALE GENOMIC DNA]</scope>
    <source>
        <strain evidence="3">Crithidia deanei Carvalho (ATCC PRA-265)</strain>
    </source>
</reference>
<feature type="region of interest" description="Disordered" evidence="1">
    <location>
        <begin position="516"/>
        <end position="670"/>
    </location>
</feature>
<feature type="region of interest" description="Disordered" evidence="1">
    <location>
        <begin position="143"/>
        <end position="179"/>
    </location>
</feature>
<evidence type="ECO:0000313" key="3">
    <source>
        <dbReference type="Proteomes" id="UP000515908"/>
    </source>
</evidence>
<feature type="compositionally biased region" description="Low complexity" evidence="1">
    <location>
        <begin position="892"/>
        <end position="907"/>
    </location>
</feature>
<feature type="region of interest" description="Disordered" evidence="1">
    <location>
        <begin position="111"/>
        <end position="131"/>
    </location>
</feature>
<feature type="region of interest" description="Disordered" evidence="1">
    <location>
        <begin position="44"/>
        <end position="91"/>
    </location>
</feature>